<dbReference type="EMBL" id="BMEQ01000001">
    <property type="protein sequence ID" value="GGG42723.1"/>
    <property type="molecule type" value="Genomic_DNA"/>
</dbReference>
<accession>A0A917GFK1</accession>
<feature type="compositionally biased region" description="Basic and acidic residues" evidence="2">
    <location>
        <begin position="68"/>
        <end position="81"/>
    </location>
</feature>
<evidence type="ECO:0000313" key="5">
    <source>
        <dbReference type="Proteomes" id="UP000638848"/>
    </source>
</evidence>
<dbReference type="Proteomes" id="UP000638848">
    <property type="component" value="Unassembled WGS sequence"/>
</dbReference>
<protein>
    <recommendedName>
        <fullName evidence="6">Septum formation initiator family protein</fullName>
    </recommendedName>
</protein>
<feature type="region of interest" description="Disordered" evidence="2">
    <location>
        <begin position="1"/>
        <end position="96"/>
    </location>
</feature>
<gene>
    <name evidence="4" type="ORF">GCM10011374_01390</name>
</gene>
<feature type="transmembrane region" description="Helical" evidence="3">
    <location>
        <begin position="103"/>
        <end position="125"/>
    </location>
</feature>
<organism evidence="4 5">
    <name type="scientific">Kocuria dechangensis</name>
    <dbReference type="NCBI Taxonomy" id="1176249"/>
    <lineage>
        <taxon>Bacteria</taxon>
        <taxon>Bacillati</taxon>
        <taxon>Actinomycetota</taxon>
        <taxon>Actinomycetes</taxon>
        <taxon>Micrococcales</taxon>
        <taxon>Micrococcaceae</taxon>
        <taxon>Kocuria</taxon>
    </lineage>
</organism>
<evidence type="ECO:0000256" key="1">
    <source>
        <dbReference type="SAM" id="Coils"/>
    </source>
</evidence>
<dbReference type="AlphaFoldDB" id="A0A917GFK1"/>
<reference evidence="4" key="1">
    <citation type="journal article" date="2014" name="Int. J. Syst. Evol. Microbiol.">
        <title>Complete genome sequence of Corynebacterium casei LMG S-19264T (=DSM 44701T), isolated from a smear-ripened cheese.</title>
        <authorList>
            <consortium name="US DOE Joint Genome Institute (JGI-PGF)"/>
            <person name="Walter F."/>
            <person name="Albersmeier A."/>
            <person name="Kalinowski J."/>
            <person name="Ruckert C."/>
        </authorList>
    </citation>
    <scope>NUCLEOTIDE SEQUENCE</scope>
    <source>
        <strain evidence="4">CGMCC 1.12187</strain>
    </source>
</reference>
<name>A0A917GFK1_9MICC</name>
<keyword evidence="5" id="KW-1185">Reference proteome</keyword>
<reference evidence="4" key="2">
    <citation type="submission" date="2020-09" db="EMBL/GenBank/DDBJ databases">
        <authorList>
            <person name="Sun Q."/>
            <person name="Zhou Y."/>
        </authorList>
    </citation>
    <scope>NUCLEOTIDE SEQUENCE</scope>
    <source>
        <strain evidence="4">CGMCC 1.12187</strain>
    </source>
</reference>
<evidence type="ECO:0000313" key="4">
    <source>
        <dbReference type="EMBL" id="GGG42723.1"/>
    </source>
</evidence>
<feature type="compositionally biased region" description="Low complexity" evidence="2">
    <location>
        <begin position="223"/>
        <end position="235"/>
    </location>
</feature>
<keyword evidence="1" id="KW-0175">Coiled coil</keyword>
<keyword evidence="3" id="KW-1133">Transmembrane helix</keyword>
<feature type="compositionally biased region" description="Polar residues" evidence="2">
    <location>
        <begin position="294"/>
        <end position="303"/>
    </location>
</feature>
<proteinExistence type="predicted"/>
<feature type="coiled-coil region" evidence="1">
    <location>
        <begin position="124"/>
        <end position="158"/>
    </location>
</feature>
<keyword evidence="3" id="KW-0472">Membrane</keyword>
<dbReference type="Pfam" id="PF04977">
    <property type="entry name" value="DivIC"/>
    <property type="match status" value="1"/>
</dbReference>
<evidence type="ECO:0008006" key="6">
    <source>
        <dbReference type="Google" id="ProtNLM"/>
    </source>
</evidence>
<feature type="region of interest" description="Disordered" evidence="2">
    <location>
        <begin position="223"/>
        <end position="303"/>
    </location>
</feature>
<evidence type="ECO:0000256" key="3">
    <source>
        <dbReference type="SAM" id="Phobius"/>
    </source>
</evidence>
<comment type="caution">
    <text evidence="4">The sequence shown here is derived from an EMBL/GenBank/DDBJ whole genome shotgun (WGS) entry which is preliminary data.</text>
</comment>
<keyword evidence="3" id="KW-0812">Transmembrane</keyword>
<sequence>MTRGGPHGGAARRGRPAPAPPSSSKPSPGRPVRDRSGRGLGLHWCPSPFPRREVPMPAPRPRTTRLLRGRDDARSREDRALRRGGGSTAAGEPTPARTFSGRFLALTLVAVLIVFLAAPTTKIFLEQRAEIAALESSIADMQAEQDSLERQVEQWSDETYVKQQARDRLLYVMPGERSYLVVGAEEMEGAVVDSSAAQAEAEKPAWVDALWGSVVASAYAEPGEADGATDGAAGDQDAEPADGAAGTGETAVPETGTEPQDTPRPEDAAGTGAPEETGNGTGSETPGEAPQDAATETSGTAAE</sequence>
<evidence type="ECO:0000256" key="2">
    <source>
        <dbReference type="SAM" id="MobiDB-lite"/>
    </source>
</evidence>
<dbReference type="InterPro" id="IPR007060">
    <property type="entry name" value="FtsL/DivIC"/>
</dbReference>